<dbReference type="AlphaFoldDB" id="A0A438HAK4"/>
<dbReference type="InterPro" id="IPR045316">
    <property type="entry name" value="Msc2-like"/>
</dbReference>
<reference evidence="3 4" key="1">
    <citation type="journal article" date="2018" name="PLoS Genet.">
        <title>Population sequencing reveals clonal diversity and ancestral inbreeding in the grapevine cultivar Chardonnay.</title>
        <authorList>
            <person name="Roach M.J."/>
            <person name="Johnson D.L."/>
            <person name="Bohlmann J."/>
            <person name="van Vuuren H.J."/>
            <person name="Jones S.J."/>
            <person name="Pretorius I.S."/>
            <person name="Schmidt S.A."/>
            <person name="Borneman A.R."/>
        </authorList>
    </citation>
    <scope>NUCLEOTIDE SEQUENCE [LARGE SCALE GENOMIC DNA]</scope>
    <source>
        <strain evidence="4">cv. Chardonnay</strain>
        <tissue evidence="3">Leaf</tissue>
    </source>
</reference>
<evidence type="ECO:0000313" key="3">
    <source>
        <dbReference type="EMBL" id="RVW81486.1"/>
    </source>
</evidence>
<comment type="caution">
    <text evidence="3">The sequence shown here is derived from an EMBL/GenBank/DDBJ whole genome shotgun (WGS) entry which is preliminary data.</text>
</comment>
<dbReference type="Proteomes" id="UP000288805">
    <property type="component" value="Unassembled WGS sequence"/>
</dbReference>
<dbReference type="GO" id="GO:0005385">
    <property type="term" value="F:zinc ion transmembrane transporter activity"/>
    <property type="evidence" value="ECO:0007669"/>
    <property type="project" value="InterPro"/>
</dbReference>
<dbReference type="EMBL" id="QGNW01000253">
    <property type="protein sequence ID" value="RVW81486.1"/>
    <property type="molecule type" value="Genomic_DNA"/>
</dbReference>
<keyword evidence="1" id="KW-0813">Transport</keyword>
<keyword evidence="2" id="KW-0812">Transmembrane</keyword>
<name>A0A438HAK4_VITVI</name>
<evidence type="ECO:0000256" key="1">
    <source>
        <dbReference type="ARBA" id="ARBA00022448"/>
    </source>
</evidence>
<dbReference type="GO" id="GO:0006882">
    <property type="term" value="P:intracellular zinc ion homeostasis"/>
    <property type="evidence" value="ECO:0007669"/>
    <property type="project" value="InterPro"/>
</dbReference>
<protein>
    <submittedName>
        <fullName evidence="3">Metal tolerance protein C2</fullName>
    </submittedName>
</protein>
<feature type="transmembrane region" description="Helical" evidence="2">
    <location>
        <begin position="288"/>
        <end position="308"/>
    </location>
</feature>
<proteinExistence type="predicted"/>
<keyword evidence="2" id="KW-0472">Membrane</keyword>
<dbReference type="PANTHER" id="PTHR45755:SF3">
    <property type="entry name" value="METAL TOLERANCE PROTEIN C2"/>
    <property type="match status" value="1"/>
</dbReference>
<organism evidence="3 4">
    <name type="scientific">Vitis vinifera</name>
    <name type="common">Grape</name>
    <dbReference type="NCBI Taxonomy" id="29760"/>
    <lineage>
        <taxon>Eukaryota</taxon>
        <taxon>Viridiplantae</taxon>
        <taxon>Streptophyta</taxon>
        <taxon>Embryophyta</taxon>
        <taxon>Tracheophyta</taxon>
        <taxon>Spermatophyta</taxon>
        <taxon>Magnoliopsida</taxon>
        <taxon>eudicotyledons</taxon>
        <taxon>Gunneridae</taxon>
        <taxon>Pentapetalae</taxon>
        <taxon>rosids</taxon>
        <taxon>Vitales</taxon>
        <taxon>Vitaceae</taxon>
        <taxon>Viteae</taxon>
        <taxon>Vitis</taxon>
    </lineage>
</organism>
<evidence type="ECO:0000313" key="4">
    <source>
        <dbReference type="Proteomes" id="UP000288805"/>
    </source>
</evidence>
<gene>
    <name evidence="3" type="primary">MTPC2_2</name>
    <name evidence="3" type="ORF">CK203_035194</name>
</gene>
<accession>A0A438HAK4</accession>
<sequence>MLVVKLRGLGVVRPLKGQGGGVLWKKQLDERSKTIIHAVETYADKAWKVLGEVGEAIWIQLEEMEVLSRVQSLKSGSLFLLGGSLDLIDLMLDLGALKKYGGKSSCGCHKVVSKGNRREEASQGWKGKDVVREGEACPDGVSAGFPGLGKKGDAPSVAKSGLGSGMGCLVCRCQEALRSLMTPYERKLQDFEVFLWFWWMGGGPRDIGLSRWLWRGGSCFEVDLIKMVWVDGSEVLLECLTGLRGGDFESLKEIEEGPVTKRKEEYSSTWSDRKEWMCLANSISCFRHYLIVSAVTNLLVNLIGVWFFRNYARINLVYRKAEDMNYHSVACMFLQILYAGLILASWFLTLGASFSCSVYACHALFKTTGGILLQMAPPSIPPSALSKCRRQITAHEDVLEVSQACFWELVPGHVVGSVTLQVKEWD</sequence>
<feature type="transmembrane region" description="Helical" evidence="2">
    <location>
        <begin position="329"/>
        <end position="348"/>
    </location>
</feature>
<dbReference type="PANTHER" id="PTHR45755">
    <property type="match status" value="1"/>
</dbReference>
<evidence type="ECO:0000256" key="2">
    <source>
        <dbReference type="SAM" id="Phobius"/>
    </source>
</evidence>
<keyword evidence="2" id="KW-1133">Transmembrane helix</keyword>